<proteinExistence type="predicted"/>
<dbReference type="Proteomes" id="UP000622860">
    <property type="component" value="Unassembled WGS sequence"/>
</dbReference>
<gene>
    <name evidence="1" type="ORF">GCM10011398_05070</name>
</gene>
<accession>A0A917LXZ0</accession>
<keyword evidence="2" id="KW-1185">Reference proteome</keyword>
<dbReference type="AlphaFoldDB" id="A0A917LXZ0"/>
<evidence type="ECO:0000313" key="1">
    <source>
        <dbReference type="EMBL" id="GGG64465.1"/>
    </source>
</evidence>
<dbReference type="RefSeq" id="WP_188453761.1">
    <property type="nucleotide sequence ID" value="NZ_BMFR01000001.1"/>
</dbReference>
<sequence>MNDLIKELKVINRELREGEASENVAYIEELMEAKWQVESQILGMVD</sequence>
<name>A0A917LXZ0_9BACI</name>
<protein>
    <submittedName>
        <fullName evidence="1">Uncharacterized protein</fullName>
    </submittedName>
</protein>
<reference evidence="1" key="1">
    <citation type="journal article" date="2014" name="Int. J. Syst. Evol. Microbiol.">
        <title>Complete genome sequence of Corynebacterium casei LMG S-19264T (=DSM 44701T), isolated from a smear-ripened cheese.</title>
        <authorList>
            <consortium name="US DOE Joint Genome Institute (JGI-PGF)"/>
            <person name="Walter F."/>
            <person name="Albersmeier A."/>
            <person name="Kalinowski J."/>
            <person name="Ruckert C."/>
        </authorList>
    </citation>
    <scope>NUCLEOTIDE SEQUENCE</scope>
    <source>
        <strain evidence="1">CGMCC 1.12754</strain>
    </source>
</reference>
<evidence type="ECO:0000313" key="2">
    <source>
        <dbReference type="Proteomes" id="UP000622860"/>
    </source>
</evidence>
<dbReference type="EMBL" id="BMFR01000001">
    <property type="protein sequence ID" value="GGG64465.1"/>
    <property type="molecule type" value="Genomic_DNA"/>
</dbReference>
<comment type="caution">
    <text evidence="1">The sequence shown here is derived from an EMBL/GenBank/DDBJ whole genome shotgun (WGS) entry which is preliminary data.</text>
</comment>
<organism evidence="1 2">
    <name type="scientific">Virgibacillus oceani</name>
    <dbReference type="NCBI Taxonomy" id="1479511"/>
    <lineage>
        <taxon>Bacteria</taxon>
        <taxon>Bacillati</taxon>
        <taxon>Bacillota</taxon>
        <taxon>Bacilli</taxon>
        <taxon>Bacillales</taxon>
        <taxon>Bacillaceae</taxon>
        <taxon>Virgibacillus</taxon>
    </lineage>
</organism>
<reference evidence="1" key="2">
    <citation type="submission" date="2020-09" db="EMBL/GenBank/DDBJ databases">
        <authorList>
            <person name="Sun Q."/>
            <person name="Zhou Y."/>
        </authorList>
    </citation>
    <scope>NUCLEOTIDE SEQUENCE</scope>
    <source>
        <strain evidence="1">CGMCC 1.12754</strain>
    </source>
</reference>